<dbReference type="Proteomes" id="UP001233271">
    <property type="component" value="Chromosome 5"/>
</dbReference>
<evidence type="ECO:0000256" key="6">
    <source>
        <dbReference type="ARBA" id="ARBA00022801"/>
    </source>
</evidence>
<feature type="compositionally biased region" description="Basic residues" evidence="8">
    <location>
        <begin position="26"/>
        <end position="44"/>
    </location>
</feature>
<feature type="domain" description="Ubiquitin-like" evidence="9">
    <location>
        <begin position="971"/>
        <end position="1026"/>
    </location>
</feature>
<evidence type="ECO:0000256" key="4">
    <source>
        <dbReference type="ARBA" id="ARBA00022670"/>
    </source>
</evidence>
<proteinExistence type="inferred from homology"/>
<evidence type="ECO:0000259" key="9">
    <source>
        <dbReference type="PROSITE" id="PS50053"/>
    </source>
</evidence>
<dbReference type="InterPro" id="IPR050164">
    <property type="entry name" value="Peptidase_C19"/>
</dbReference>
<dbReference type="RefSeq" id="XP_060458708.1">
    <property type="nucleotide sequence ID" value="XM_060602301.1"/>
</dbReference>
<evidence type="ECO:0000313" key="12">
    <source>
        <dbReference type="Proteomes" id="UP001233271"/>
    </source>
</evidence>
<name>A0AA48L7L7_9TREE</name>
<feature type="domain" description="USP" evidence="10">
    <location>
        <begin position="114"/>
        <end position="407"/>
    </location>
</feature>
<dbReference type="InterPro" id="IPR000626">
    <property type="entry name" value="Ubiquitin-like_dom"/>
</dbReference>
<accession>A0AA48L7L7</accession>
<dbReference type="Pfam" id="PF00443">
    <property type="entry name" value="UCH"/>
    <property type="match status" value="1"/>
</dbReference>
<evidence type="ECO:0000256" key="3">
    <source>
        <dbReference type="ARBA" id="ARBA00012759"/>
    </source>
</evidence>
<sequence>MPPKKDQKDWSCNCPKACPIPSPGRNKSKSKSPAKGSHNSKGKRAISVLSSETDDSVVVISPKKGDCQAQKCKTNPRCYNHLGVEKWWKDDALETFLQSRMGEEIRERGDSGPPGLRNYGATCYANAFLQVWFHNVSFRNGVFEAVGDRVNPLFHLAMIFAAMRYTCRQVVDPGALIEALRLDKGAQQDAAEFSKLFMDLIEKQFRAQGGPLADFVAEQFAGQLEYRTKCNTCSYVSSTSSPFMELEVPLRDGCSLEGQIKHMLTPELLDGDNKYRCPQCSSLQPATRSTHLQHLPPALHFALNRFEYTPTSDERKKSKARISYPRRLRLENVEYDLHGVVVHEGLKATQGHFTAEVYDENDKEWYFCSDGEVCNLSERPKKKLKLDPDAPGDQVSRDAYMLVYQRSRQPPPQRHAPQHLRREIRRDNDELLSSMGGQFDKRKTLSEAFNLLVREKETVLNLIPGDDCVVPRECLAEWLASDKLSTKWIVPSNLKCYHGQYDPNQSAFRLISRVAFERLKLLYNRQWDELLSEQSPNRQALFYLLQRHNSETKGQNPATAKHARSASQCSTRSQGSHSSSASDSDKVHVPLVDESSDNATPDMDEPSSGSVPAGNFKFHGSPMSNVNVQGLKSSQPNPRSCSSLPDPSTNDALDQPLSTPSGSSAESKGDISVENGNGNDDDEVQCLSPAIEFPELDICLQCVREEYERKIKDSRQAELLDEFERANDGGGPYLLPHAWVTEWKRNKLGPAVLPTDPEYSLFCEHDQPFVGNNKLQYVTEEAILLLRSVLGEFAVFDEKAEQCTDCSAAQELSKNQRAEWLTKVKVEEKLFKNQRNQSHVFGAKNYLLPRSFFVQWELYLREPVERPTLQLDLCPHDLLDFDPGLDKAEYIDENGWEKLYDYPPEEGITIKYGSQPADGKRLPVLDPSLATCGPCRIKRYSDWKELWLPIAVGENAAPSNNDGTKRRAPPRGRRGKEAQILVTKNMSVMEVQMELYEMFKIPPLSQRLLFQGRDLDRQETIGGIGILLGDHFNLIEVVEVEDDFEMVVGDEGFGGTALVGQKSCEHCTMFNDPGAAECQMCGLPFA</sequence>
<feature type="region of interest" description="Disordered" evidence="8">
    <location>
        <begin position="552"/>
        <end position="684"/>
    </location>
</feature>
<dbReference type="InterPro" id="IPR038765">
    <property type="entry name" value="Papain-like_cys_pep_sf"/>
</dbReference>
<gene>
    <name evidence="11" type="ORF">CcaverHIS019_0510710</name>
</gene>
<evidence type="ECO:0000259" key="10">
    <source>
        <dbReference type="PROSITE" id="PS50235"/>
    </source>
</evidence>
<dbReference type="GO" id="GO:0004843">
    <property type="term" value="F:cysteine-type deubiquitinase activity"/>
    <property type="evidence" value="ECO:0007669"/>
    <property type="project" value="UniProtKB-EC"/>
</dbReference>
<dbReference type="EMBL" id="AP028216">
    <property type="protein sequence ID" value="BEI93443.1"/>
    <property type="molecule type" value="Genomic_DNA"/>
</dbReference>
<keyword evidence="12" id="KW-1185">Reference proteome</keyword>
<evidence type="ECO:0000256" key="5">
    <source>
        <dbReference type="ARBA" id="ARBA00022786"/>
    </source>
</evidence>
<dbReference type="PROSITE" id="PS00973">
    <property type="entry name" value="USP_2"/>
    <property type="match status" value="1"/>
</dbReference>
<dbReference type="SUPFAM" id="SSF54236">
    <property type="entry name" value="Ubiquitin-like"/>
    <property type="match status" value="1"/>
</dbReference>
<dbReference type="PANTHER" id="PTHR24006:SF888">
    <property type="entry name" value="UBIQUITIN CARBOXYL-TERMINAL HYDROLASE 30"/>
    <property type="match status" value="1"/>
</dbReference>
<evidence type="ECO:0000313" key="11">
    <source>
        <dbReference type="EMBL" id="BEI93443.1"/>
    </source>
</evidence>
<dbReference type="Gene3D" id="3.10.20.90">
    <property type="entry name" value="Phosphatidylinositol 3-kinase Catalytic Subunit, Chain A, domain 1"/>
    <property type="match status" value="1"/>
</dbReference>
<dbReference type="GO" id="GO:0016579">
    <property type="term" value="P:protein deubiquitination"/>
    <property type="evidence" value="ECO:0007669"/>
    <property type="project" value="InterPro"/>
</dbReference>
<feature type="compositionally biased region" description="Polar residues" evidence="8">
    <location>
        <begin position="622"/>
        <end position="666"/>
    </location>
</feature>
<dbReference type="InterPro" id="IPR029071">
    <property type="entry name" value="Ubiquitin-like_domsf"/>
</dbReference>
<dbReference type="AlphaFoldDB" id="A0AA48L7L7"/>
<keyword evidence="6" id="KW-0378">Hydrolase</keyword>
<dbReference type="KEGG" id="ccac:CcaHIS019_0510710"/>
<dbReference type="SUPFAM" id="SSF54001">
    <property type="entry name" value="Cysteine proteinases"/>
    <property type="match status" value="1"/>
</dbReference>
<dbReference type="PROSITE" id="PS50053">
    <property type="entry name" value="UBIQUITIN_2"/>
    <property type="match status" value="1"/>
</dbReference>
<evidence type="ECO:0000256" key="8">
    <source>
        <dbReference type="SAM" id="MobiDB-lite"/>
    </source>
</evidence>
<dbReference type="GO" id="GO:0006508">
    <property type="term" value="P:proteolysis"/>
    <property type="evidence" value="ECO:0007669"/>
    <property type="project" value="UniProtKB-KW"/>
</dbReference>
<dbReference type="InterPro" id="IPR001394">
    <property type="entry name" value="Peptidase_C19_UCH"/>
</dbReference>
<reference evidence="11" key="1">
    <citation type="journal article" date="2023" name="BMC Genomics">
        <title>Chromosome-level genome assemblies of Cutaneotrichosporon spp. (Trichosporonales, Basidiomycota) reveal imbalanced evolution between nucleotide sequences and chromosome synteny.</title>
        <authorList>
            <person name="Kobayashi Y."/>
            <person name="Kayamori A."/>
            <person name="Aoki K."/>
            <person name="Shiwa Y."/>
            <person name="Matsutani M."/>
            <person name="Fujita N."/>
            <person name="Sugita T."/>
            <person name="Iwasaki W."/>
            <person name="Tanaka N."/>
            <person name="Takashima M."/>
        </authorList>
    </citation>
    <scope>NUCLEOTIDE SEQUENCE</scope>
    <source>
        <strain evidence="11">HIS019</strain>
    </source>
</reference>
<evidence type="ECO:0000256" key="1">
    <source>
        <dbReference type="ARBA" id="ARBA00000707"/>
    </source>
</evidence>
<evidence type="ECO:0000256" key="2">
    <source>
        <dbReference type="ARBA" id="ARBA00009085"/>
    </source>
</evidence>
<dbReference type="GeneID" id="85497313"/>
<dbReference type="InterPro" id="IPR028889">
    <property type="entry name" value="USP"/>
</dbReference>
<dbReference type="EC" id="3.4.19.12" evidence="3"/>
<dbReference type="Gene3D" id="3.90.70.10">
    <property type="entry name" value="Cysteine proteinases"/>
    <property type="match status" value="1"/>
</dbReference>
<organism evidence="11 12">
    <name type="scientific">Cutaneotrichosporon cavernicola</name>
    <dbReference type="NCBI Taxonomy" id="279322"/>
    <lineage>
        <taxon>Eukaryota</taxon>
        <taxon>Fungi</taxon>
        <taxon>Dikarya</taxon>
        <taxon>Basidiomycota</taxon>
        <taxon>Agaricomycotina</taxon>
        <taxon>Tremellomycetes</taxon>
        <taxon>Trichosporonales</taxon>
        <taxon>Trichosporonaceae</taxon>
        <taxon>Cutaneotrichosporon</taxon>
    </lineage>
</organism>
<dbReference type="PROSITE" id="PS50235">
    <property type="entry name" value="USP_3"/>
    <property type="match status" value="1"/>
</dbReference>
<feature type="region of interest" description="Disordered" evidence="8">
    <location>
        <begin position="1"/>
        <end position="47"/>
    </location>
</feature>
<evidence type="ECO:0000256" key="7">
    <source>
        <dbReference type="ARBA" id="ARBA00022807"/>
    </source>
</evidence>
<dbReference type="PANTHER" id="PTHR24006">
    <property type="entry name" value="UBIQUITIN CARBOXYL-TERMINAL HYDROLASE"/>
    <property type="match status" value="1"/>
</dbReference>
<keyword evidence="5" id="KW-0833">Ubl conjugation pathway</keyword>
<dbReference type="GO" id="GO:0005634">
    <property type="term" value="C:nucleus"/>
    <property type="evidence" value="ECO:0007669"/>
    <property type="project" value="TreeGrafter"/>
</dbReference>
<protein>
    <recommendedName>
        <fullName evidence="3">ubiquitinyl hydrolase 1</fullName>
        <ecNumber evidence="3">3.4.19.12</ecNumber>
    </recommendedName>
</protein>
<feature type="compositionally biased region" description="Low complexity" evidence="8">
    <location>
        <begin position="567"/>
        <end position="582"/>
    </location>
</feature>
<dbReference type="InterPro" id="IPR018200">
    <property type="entry name" value="USP_CS"/>
</dbReference>
<keyword evidence="4" id="KW-0645">Protease</keyword>
<keyword evidence="7" id="KW-0788">Thiol protease</keyword>
<comment type="similarity">
    <text evidence="2">Belongs to the peptidase C19 family.</text>
</comment>
<dbReference type="GO" id="GO:0005829">
    <property type="term" value="C:cytosol"/>
    <property type="evidence" value="ECO:0007669"/>
    <property type="project" value="TreeGrafter"/>
</dbReference>
<dbReference type="PROSITE" id="PS00972">
    <property type="entry name" value="USP_1"/>
    <property type="match status" value="1"/>
</dbReference>
<comment type="catalytic activity">
    <reaction evidence="1">
        <text>Thiol-dependent hydrolysis of ester, thioester, amide, peptide and isopeptide bonds formed by the C-terminal Gly of ubiquitin (a 76-residue protein attached to proteins as an intracellular targeting signal).</text>
        <dbReference type="EC" id="3.4.19.12"/>
    </reaction>
</comment>